<feature type="transmembrane region" description="Helical" evidence="8">
    <location>
        <begin position="62"/>
        <end position="80"/>
    </location>
</feature>
<comment type="similarity">
    <text evidence="2">Belongs to the bacterial sugar transferase family.</text>
</comment>
<evidence type="ECO:0000259" key="9">
    <source>
        <dbReference type="Pfam" id="PF02397"/>
    </source>
</evidence>
<evidence type="ECO:0000256" key="1">
    <source>
        <dbReference type="ARBA" id="ARBA00004141"/>
    </source>
</evidence>
<evidence type="ECO:0000256" key="8">
    <source>
        <dbReference type="SAM" id="Phobius"/>
    </source>
</evidence>
<evidence type="ECO:0000313" key="10">
    <source>
        <dbReference type="EMBL" id="SHN87852.1"/>
    </source>
</evidence>
<dbReference type="NCBIfam" id="TIGR03023">
    <property type="entry name" value="WcaJ_sugtrans"/>
    <property type="match status" value="1"/>
</dbReference>
<dbReference type="InterPro" id="IPR017475">
    <property type="entry name" value="EPS_sugar_tfrase"/>
</dbReference>
<comment type="subcellular location">
    <subcellularLocation>
        <location evidence="1">Membrane</location>
        <topology evidence="1">Multi-pass membrane protein</topology>
    </subcellularLocation>
</comment>
<keyword evidence="5 8" id="KW-1133">Transmembrane helix</keyword>
<dbReference type="InterPro" id="IPR003362">
    <property type="entry name" value="Bact_transf"/>
</dbReference>
<accession>A0A1M7UY42</accession>
<name>A0A1M7UY42_9BRAD</name>
<dbReference type="NCBIfam" id="TIGR03025">
    <property type="entry name" value="EPS_sugtrans"/>
    <property type="match status" value="1"/>
</dbReference>
<dbReference type="EMBL" id="LT670849">
    <property type="protein sequence ID" value="SHN87852.1"/>
    <property type="molecule type" value="Genomic_DNA"/>
</dbReference>
<organism evidence="10 11">
    <name type="scientific">Bradyrhizobium erythrophlei</name>
    <dbReference type="NCBI Taxonomy" id="1437360"/>
    <lineage>
        <taxon>Bacteria</taxon>
        <taxon>Pseudomonadati</taxon>
        <taxon>Pseudomonadota</taxon>
        <taxon>Alphaproteobacteria</taxon>
        <taxon>Hyphomicrobiales</taxon>
        <taxon>Nitrobacteraceae</taxon>
        <taxon>Bradyrhizobium</taxon>
    </lineage>
</organism>
<evidence type="ECO:0000256" key="7">
    <source>
        <dbReference type="ARBA" id="ARBA00023169"/>
    </source>
</evidence>
<feature type="transmembrane region" description="Helical" evidence="8">
    <location>
        <begin position="300"/>
        <end position="321"/>
    </location>
</feature>
<feature type="transmembrane region" description="Helical" evidence="8">
    <location>
        <begin position="38"/>
        <end position="56"/>
    </location>
</feature>
<evidence type="ECO:0000256" key="3">
    <source>
        <dbReference type="ARBA" id="ARBA00022679"/>
    </source>
</evidence>
<dbReference type="PANTHER" id="PTHR30576:SF21">
    <property type="entry name" value="UDP-GLUCOSE:UNDECAPRENYL-PHOSPHATE GLUCOSE-1-PHOSPHATE TRANSFERASE"/>
    <property type="match status" value="1"/>
</dbReference>
<dbReference type="Proteomes" id="UP000184096">
    <property type="component" value="Chromosome I"/>
</dbReference>
<evidence type="ECO:0000256" key="6">
    <source>
        <dbReference type="ARBA" id="ARBA00023136"/>
    </source>
</evidence>
<gene>
    <name evidence="10" type="ORF">SAMN05444170_7407</name>
</gene>
<dbReference type="GO" id="GO:0009242">
    <property type="term" value="P:colanic acid biosynthetic process"/>
    <property type="evidence" value="ECO:0007669"/>
    <property type="project" value="TreeGrafter"/>
</dbReference>
<sequence>MSNELNIRDKMGQIQYSIRSTASLPTEAIPYALRALDALIISLSAIAGGVSYHLLIGDAFEVAPACAVGALASLVYILRLNGSDYYELQESAKPHLEVREILVCWLSTGLLLTLIAFLLKISAAYSRGAFLMFYIFVPIALLAARKATKVVLAQAVAAKTLGRRDTILIGEPNEISALQTDDLVAFCGAPDVRRFTLSGRSEYLESSSNDVAAIKSAANFVRRHNCRQILLALPWDETDRIEFIKDQIKTLPVALRLVPDKSVRTLLDSTSSKGKTGPVIDLQRAPLTELQRFVKRIADVVVAAFVLIFFLPLMALAAIAIKLDSPGPVIFHQKRKGFNGKHFVILKFRTMSVEEDGPDVIQAKRNDARVTTIGRLLRSSSIDELPQLINVLRGDMSLIGPRPHALAHDNYFETMLSDYAFRHHVKPGITGWAQCNGARGATPTIEDVAKRVRLDLWYVNNWSLWLDLLILAKTAVEVVRKRNAY</sequence>
<dbReference type="GO" id="GO:0000271">
    <property type="term" value="P:polysaccharide biosynthetic process"/>
    <property type="evidence" value="ECO:0007669"/>
    <property type="project" value="UniProtKB-KW"/>
</dbReference>
<keyword evidence="4 8" id="KW-0812">Transmembrane</keyword>
<keyword evidence="7" id="KW-0270">Exopolysaccharide synthesis</keyword>
<keyword evidence="11" id="KW-1185">Reference proteome</keyword>
<feature type="domain" description="Bacterial sugar transferase" evidence="9">
    <location>
        <begin position="295"/>
        <end position="479"/>
    </location>
</feature>
<dbReference type="InterPro" id="IPR017473">
    <property type="entry name" value="Undecaprenyl-P_gluc_Ptfrase"/>
</dbReference>
<feature type="transmembrane region" description="Helical" evidence="8">
    <location>
        <begin position="101"/>
        <end position="119"/>
    </location>
</feature>
<evidence type="ECO:0000256" key="2">
    <source>
        <dbReference type="ARBA" id="ARBA00006464"/>
    </source>
</evidence>
<evidence type="ECO:0000256" key="4">
    <source>
        <dbReference type="ARBA" id="ARBA00022692"/>
    </source>
</evidence>
<dbReference type="PANTHER" id="PTHR30576">
    <property type="entry name" value="COLANIC BIOSYNTHESIS UDP-GLUCOSE LIPID CARRIER TRANSFERASE"/>
    <property type="match status" value="1"/>
</dbReference>
<dbReference type="Pfam" id="PF02397">
    <property type="entry name" value="Bac_transf"/>
    <property type="match status" value="1"/>
</dbReference>
<evidence type="ECO:0000313" key="11">
    <source>
        <dbReference type="Proteomes" id="UP000184096"/>
    </source>
</evidence>
<keyword evidence="6 8" id="KW-0472">Membrane</keyword>
<evidence type="ECO:0000256" key="5">
    <source>
        <dbReference type="ARBA" id="ARBA00022989"/>
    </source>
</evidence>
<protein>
    <submittedName>
        <fullName evidence="10">Undecaprenyl-phosphate galactose phosphotransferase/putative colanic acid biosysnthesis UDP-glucose lipid carrier transferase</fullName>
    </submittedName>
</protein>
<dbReference type="Pfam" id="PF13727">
    <property type="entry name" value="CoA_binding_3"/>
    <property type="match status" value="1"/>
</dbReference>
<dbReference type="GO" id="GO:0089702">
    <property type="term" value="F:undecaprenyl-phosphate glucose phosphotransferase activity"/>
    <property type="evidence" value="ECO:0007669"/>
    <property type="project" value="TreeGrafter"/>
</dbReference>
<feature type="transmembrane region" description="Helical" evidence="8">
    <location>
        <begin position="125"/>
        <end position="144"/>
    </location>
</feature>
<dbReference type="GO" id="GO:0016020">
    <property type="term" value="C:membrane"/>
    <property type="evidence" value="ECO:0007669"/>
    <property type="project" value="UniProtKB-SubCell"/>
</dbReference>
<proteinExistence type="inferred from homology"/>
<keyword evidence="3 10" id="KW-0808">Transferase</keyword>
<dbReference type="AlphaFoldDB" id="A0A1M7UY42"/>
<reference evidence="11" key="1">
    <citation type="submission" date="2016-11" db="EMBL/GenBank/DDBJ databases">
        <authorList>
            <person name="Varghese N."/>
            <person name="Submissions S."/>
        </authorList>
    </citation>
    <scope>NUCLEOTIDE SEQUENCE [LARGE SCALE GENOMIC DNA]</scope>
    <source>
        <strain evidence="11">GAS401</strain>
    </source>
</reference>
<dbReference type="RefSeq" id="WP_083587905.1">
    <property type="nucleotide sequence ID" value="NZ_LT670849.1"/>
</dbReference>